<evidence type="ECO:0000256" key="2">
    <source>
        <dbReference type="SAM" id="MobiDB-lite"/>
    </source>
</evidence>
<protein>
    <submittedName>
        <fullName evidence="3">Unnamed protein product</fullName>
    </submittedName>
</protein>
<keyword evidence="1" id="KW-0175">Coiled coil</keyword>
<organism evidence="3 4">
    <name type="scientific">Phytophthora lilii</name>
    <dbReference type="NCBI Taxonomy" id="2077276"/>
    <lineage>
        <taxon>Eukaryota</taxon>
        <taxon>Sar</taxon>
        <taxon>Stramenopiles</taxon>
        <taxon>Oomycota</taxon>
        <taxon>Peronosporomycetes</taxon>
        <taxon>Peronosporales</taxon>
        <taxon>Peronosporaceae</taxon>
        <taxon>Phytophthora</taxon>
    </lineage>
</organism>
<sequence>MVFALEPESTESLQATLAFIDETLGDSTPANSPDSNAQLHSPSSEDWETSHLLDDFMTDESSPRVAADLALVAEQPMHFQSLRVIGNALFAPEAPKMSSLGLSVAISTTIETLAQSPSRKKRRNYNPNKARQELQRELTYLRGEAHELEAKLQQLQTLKVAKTKDRSTPSQLAATRQTRTGYGSFVWEDTCHRQLECRLRSERENAYLKSLLDGQVQAARSLEKLLSKRAALHATETSGSKRTTRVHVSRTGSEIVEKKVFEELADGVEASYREAESVFVSSGLELSNVSSRKVQMRAATTVCFWRSLIARCCHSICSLQAKHGGADGIISIQTEGAVTLWRVQRTRLLSTLAWK</sequence>
<feature type="coiled-coil region" evidence="1">
    <location>
        <begin position="131"/>
        <end position="165"/>
    </location>
</feature>
<evidence type="ECO:0000313" key="3">
    <source>
        <dbReference type="EMBL" id="GMF24404.1"/>
    </source>
</evidence>
<accession>A0A9W6X0K6</accession>
<dbReference type="Proteomes" id="UP001165083">
    <property type="component" value="Unassembled WGS sequence"/>
</dbReference>
<name>A0A9W6X0K6_9STRA</name>
<dbReference type="AlphaFoldDB" id="A0A9W6X0K6"/>
<reference evidence="3" key="1">
    <citation type="submission" date="2023-04" db="EMBL/GenBank/DDBJ databases">
        <title>Phytophthora lilii NBRC 32176.</title>
        <authorList>
            <person name="Ichikawa N."/>
            <person name="Sato H."/>
            <person name="Tonouchi N."/>
        </authorList>
    </citation>
    <scope>NUCLEOTIDE SEQUENCE</scope>
    <source>
        <strain evidence="3">NBRC 32176</strain>
    </source>
</reference>
<feature type="region of interest" description="Disordered" evidence="2">
    <location>
        <begin position="24"/>
        <end position="47"/>
    </location>
</feature>
<dbReference type="EMBL" id="BSXW01000514">
    <property type="protein sequence ID" value="GMF24404.1"/>
    <property type="molecule type" value="Genomic_DNA"/>
</dbReference>
<gene>
    <name evidence="3" type="ORF">Plil01_000999400</name>
</gene>
<dbReference type="PANTHER" id="PTHR35796">
    <property type="entry name" value="HYPOTHETICAL CYTOSOLIC PROTEIN"/>
    <property type="match status" value="1"/>
</dbReference>
<evidence type="ECO:0000256" key="1">
    <source>
        <dbReference type="SAM" id="Coils"/>
    </source>
</evidence>
<proteinExistence type="predicted"/>
<comment type="caution">
    <text evidence="3">The sequence shown here is derived from an EMBL/GenBank/DDBJ whole genome shotgun (WGS) entry which is preliminary data.</text>
</comment>
<dbReference type="OrthoDB" id="64619at2759"/>
<dbReference type="PANTHER" id="PTHR35796:SF3">
    <property type="entry name" value="BHLH DOMAIN-CONTAINING PROTEIN"/>
    <property type="match status" value="1"/>
</dbReference>
<feature type="compositionally biased region" description="Polar residues" evidence="2">
    <location>
        <begin position="25"/>
        <end position="44"/>
    </location>
</feature>
<evidence type="ECO:0000313" key="4">
    <source>
        <dbReference type="Proteomes" id="UP001165083"/>
    </source>
</evidence>
<keyword evidence="4" id="KW-1185">Reference proteome</keyword>